<evidence type="ECO:0000256" key="2">
    <source>
        <dbReference type="ARBA" id="ARBA00022723"/>
    </source>
</evidence>
<feature type="region of interest" description="Disordered" evidence="9">
    <location>
        <begin position="198"/>
        <end position="221"/>
    </location>
</feature>
<dbReference type="PROSITE" id="PS50114">
    <property type="entry name" value="GATA_ZN_FINGER_2"/>
    <property type="match status" value="1"/>
</dbReference>
<feature type="region of interest" description="Disordered" evidence="9">
    <location>
        <begin position="448"/>
        <end position="469"/>
    </location>
</feature>
<dbReference type="InterPro" id="IPR000679">
    <property type="entry name" value="Znf_GATA"/>
</dbReference>
<keyword evidence="4" id="KW-0862">Zinc</keyword>
<feature type="region of interest" description="Disordered" evidence="9">
    <location>
        <begin position="130"/>
        <end position="150"/>
    </location>
</feature>
<gene>
    <name evidence="11" type="ORF">MFLAVUS_010585</name>
</gene>
<keyword evidence="7" id="KW-0539">Nucleus</keyword>
<accession>A0ABP9ZDA4</accession>
<keyword evidence="2" id="KW-0479">Metal-binding</keyword>
<keyword evidence="5" id="KW-0805">Transcription regulation</keyword>
<dbReference type="SMART" id="SM00401">
    <property type="entry name" value="ZnF_GATA"/>
    <property type="match status" value="1"/>
</dbReference>
<dbReference type="Pfam" id="PF00320">
    <property type="entry name" value="GATA"/>
    <property type="match status" value="1"/>
</dbReference>
<evidence type="ECO:0000256" key="4">
    <source>
        <dbReference type="ARBA" id="ARBA00022833"/>
    </source>
</evidence>
<feature type="region of interest" description="Disordered" evidence="9">
    <location>
        <begin position="72"/>
        <end position="91"/>
    </location>
</feature>
<dbReference type="PANTHER" id="PTHR10071:SF281">
    <property type="entry name" value="BOX A-BINDING FACTOR-RELATED"/>
    <property type="match status" value="1"/>
</dbReference>
<name>A0ABP9ZDA4_9FUNG</name>
<protein>
    <recommendedName>
        <fullName evidence="10">GATA-type domain-containing protein</fullName>
    </recommendedName>
</protein>
<evidence type="ECO:0000256" key="9">
    <source>
        <dbReference type="SAM" id="MobiDB-lite"/>
    </source>
</evidence>
<dbReference type="Proteomes" id="UP001473302">
    <property type="component" value="Unassembled WGS sequence"/>
</dbReference>
<evidence type="ECO:0000256" key="5">
    <source>
        <dbReference type="ARBA" id="ARBA00023015"/>
    </source>
</evidence>
<dbReference type="InterPro" id="IPR039355">
    <property type="entry name" value="Transcription_factor_GATA"/>
</dbReference>
<evidence type="ECO:0000256" key="8">
    <source>
        <dbReference type="PROSITE-ProRule" id="PRU00094"/>
    </source>
</evidence>
<feature type="domain" description="GATA-type" evidence="10">
    <location>
        <begin position="218"/>
        <end position="250"/>
    </location>
</feature>
<organism evidence="11 12">
    <name type="scientific">Mucor flavus</name>
    <dbReference type="NCBI Taxonomy" id="439312"/>
    <lineage>
        <taxon>Eukaryota</taxon>
        <taxon>Fungi</taxon>
        <taxon>Fungi incertae sedis</taxon>
        <taxon>Mucoromycota</taxon>
        <taxon>Mucoromycotina</taxon>
        <taxon>Mucoromycetes</taxon>
        <taxon>Mucorales</taxon>
        <taxon>Mucorineae</taxon>
        <taxon>Mucoraceae</taxon>
        <taxon>Mucor</taxon>
    </lineage>
</organism>
<proteinExistence type="predicted"/>
<sequence>MNKRQATPPVEAILSDSIFPVRAPKKGEEKKADPLATQVWRLYTKAKDTLPNGTRLENLTWRMMAMTLNKKKLQEEESSPPKSDDTVGLLSCSAPPSIHHQHSNQNLLVNGSARASSPLNSPFLSHVSNNSITIPVDPPNDEDNDDNGADCDVEYTNPGAISFEDLLTMYHFNDNNNNSSVLASSGDPAVGHTPAVAAVPAAPSSPSPPPPPPVSTKNKSITQCTNCNTTTTPLWRRNPEGHALCNACGLNRSGSGAANNGNSSSSSSSSSTQVDMVYGIGRGLKSKTIDIKKKEPTSSTARPITFSAWNGSEALNKRQRTNEEAKLETNTSSAAMVISGSLPNHPSSDGLRQVLLSKQQQKNNSVEQKGRAILPNHRLSLGHIGSAPSLNWMGLMAQQQQQREKQQRIQQQQQLQQQLYNTTSSFPLLDSNQLQQLILLQQATAAAVAASSSSNQDNTATSMDHDHHS</sequence>
<evidence type="ECO:0000313" key="11">
    <source>
        <dbReference type="EMBL" id="GAA5817049.1"/>
    </source>
</evidence>
<comment type="caution">
    <text evidence="11">The sequence shown here is derived from an EMBL/GenBank/DDBJ whole genome shotgun (WGS) entry which is preliminary data.</text>
</comment>
<dbReference type="PANTHER" id="PTHR10071">
    <property type="entry name" value="TRANSCRIPTION FACTOR GATA FAMILY MEMBER"/>
    <property type="match status" value="1"/>
</dbReference>
<reference evidence="11 12" key="1">
    <citation type="submission" date="2024-04" db="EMBL/GenBank/DDBJ databases">
        <title>genome sequences of Mucor flavus KT1a and Helicostylum pulchrum KT1b strains isolated from the surface of a dry-aged beef.</title>
        <authorList>
            <person name="Toyotome T."/>
            <person name="Hosono M."/>
            <person name="Torimaru M."/>
            <person name="Fukuda K."/>
            <person name="Mikami N."/>
        </authorList>
    </citation>
    <scope>NUCLEOTIDE SEQUENCE [LARGE SCALE GENOMIC DNA]</scope>
    <source>
        <strain evidence="11 12">KT1a</strain>
    </source>
</reference>
<dbReference type="InterPro" id="IPR013088">
    <property type="entry name" value="Znf_NHR/GATA"/>
</dbReference>
<dbReference type="Gene3D" id="3.30.50.10">
    <property type="entry name" value="Erythroid Transcription Factor GATA-1, subunit A"/>
    <property type="match status" value="1"/>
</dbReference>
<dbReference type="Pfam" id="PF08550">
    <property type="entry name" value="GATA_AreA"/>
    <property type="match status" value="1"/>
</dbReference>
<evidence type="ECO:0000256" key="3">
    <source>
        <dbReference type="ARBA" id="ARBA00022771"/>
    </source>
</evidence>
<evidence type="ECO:0000313" key="12">
    <source>
        <dbReference type="Proteomes" id="UP001473302"/>
    </source>
</evidence>
<evidence type="ECO:0000259" key="10">
    <source>
        <dbReference type="PROSITE" id="PS50114"/>
    </source>
</evidence>
<evidence type="ECO:0000256" key="7">
    <source>
        <dbReference type="ARBA" id="ARBA00023242"/>
    </source>
</evidence>
<evidence type="ECO:0000256" key="6">
    <source>
        <dbReference type="ARBA" id="ARBA00023163"/>
    </source>
</evidence>
<dbReference type="PROSITE" id="PS00344">
    <property type="entry name" value="GATA_ZN_FINGER_1"/>
    <property type="match status" value="1"/>
</dbReference>
<comment type="subcellular location">
    <subcellularLocation>
        <location evidence="1">Nucleus</location>
    </subcellularLocation>
</comment>
<dbReference type="PRINTS" id="PR00619">
    <property type="entry name" value="GATAZNFINGER"/>
</dbReference>
<dbReference type="InterPro" id="IPR013860">
    <property type="entry name" value="AreA_GATA"/>
</dbReference>
<dbReference type="SUPFAM" id="SSF57716">
    <property type="entry name" value="Glucocorticoid receptor-like (DNA-binding domain)"/>
    <property type="match status" value="1"/>
</dbReference>
<dbReference type="EMBL" id="BAABUK010000037">
    <property type="protein sequence ID" value="GAA5817049.1"/>
    <property type="molecule type" value="Genomic_DNA"/>
</dbReference>
<keyword evidence="6" id="KW-0804">Transcription</keyword>
<keyword evidence="3 8" id="KW-0863">Zinc-finger</keyword>
<keyword evidence="12" id="KW-1185">Reference proteome</keyword>
<feature type="compositionally biased region" description="Pro residues" evidence="9">
    <location>
        <begin position="203"/>
        <end position="214"/>
    </location>
</feature>
<evidence type="ECO:0000256" key="1">
    <source>
        <dbReference type="ARBA" id="ARBA00004123"/>
    </source>
</evidence>
<feature type="compositionally biased region" description="Acidic residues" evidence="9">
    <location>
        <begin position="139"/>
        <end position="150"/>
    </location>
</feature>